<feature type="compositionally biased region" description="Acidic residues" evidence="1">
    <location>
        <begin position="115"/>
        <end position="143"/>
    </location>
</feature>
<feature type="domain" description="PPM-type phosphatase" evidence="2">
    <location>
        <begin position="45"/>
        <end position="357"/>
    </location>
</feature>
<dbReference type="InterPro" id="IPR015655">
    <property type="entry name" value="PP2C"/>
</dbReference>
<protein>
    <recommendedName>
        <fullName evidence="2">PPM-type phosphatase domain-containing protein</fullName>
    </recommendedName>
</protein>
<dbReference type="Gene3D" id="3.60.40.10">
    <property type="entry name" value="PPM-type phosphatase domain"/>
    <property type="match status" value="1"/>
</dbReference>
<dbReference type="Pfam" id="PF00481">
    <property type="entry name" value="PP2C"/>
    <property type="match status" value="1"/>
</dbReference>
<dbReference type="PANTHER" id="PTHR47992">
    <property type="entry name" value="PROTEIN PHOSPHATASE"/>
    <property type="match status" value="1"/>
</dbReference>
<keyword evidence="4" id="KW-1185">Reference proteome</keyword>
<evidence type="ECO:0000313" key="4">
    <source>
        <dbReference type="Proteomes" id="UP000283530"/>
    </source>
</evidence>
<evidence type="ECO:0000313" key="3">
    <source>
        <dbReference type="EMBL" id="RWR78958.1"/>
    </source>
</evidence>
<proteinExistence type="predicted"/>
<dbReference type="PROSITE" id="PS51746">
    <property type="entry name" value="PPM_2"/>
    <property type="match status" value="1"/>
</dbReference>
<dbReference type="SMART" id="SM00332">
    <property type="entry name" value="PP2Cc"/>
    <property type="match status" value="1"/>
</dbReference>
<accession>A0A3S3MM90</accession>
<dbReference type="Proteomes" id="UP000283530">
    <property type="component" value="Unassembled WGS sequence"/>
</dbReference>
<dbReference type="InterPro" id="IPR001932">
    <property type="entry name" value="PPM-type_phosphatase-like_dom"/>
</dbReference>
<gene>
    <name evidence="3" type="ORF">CKAN_00751300</name>
</gene>
<dbReference type="EMBL" id="QPKB01000003">
    <property type="protein sequence ID" value="RWR78958.1"/>
    <property type="molecule type" value="Genomic_DNA"/>
</dbReference>
<evidence type="ECO:0000259" key="2">
    <source>
        <dbReference type="PROSITE" id="PS51746"/>
    </source>
</evidence>
<name>A0A3S3MM90_9MAGN</name>
<dbReference type="GO" id="GO:0004722">
    <property type="term" value="F:protein serine/threonine phosphatase activity"/>
    <property type="evidence" value="ECO:0007669"/>
    <property type="project" value="InterPro"/>
</dbReference>
<comment type="caution">
    <text evidence="3">The sequence shown here is derived from an EMBL/GenBank/DDBJ whole genome shotgun (WGS) entry which is preliminary data.</text>
</comment>
<feature type="region of interest" description="Disordered" evidence="1">
    <location>
        <begin position="113"/>
        <end position="148"/>
    </location>
</feature>
<reference evidence="3 4" key="1">
    <citation type="journal article" date="2019" name="Nat. Plants">
        <title>Stout camphor tree genome fills gaps in understanding of flowering plant genome evolution.</title>
        <authorList>
            <person name="Chaw S.M."/>
            <person name="Liu Y.C."/>
            <person name="Wu Y.W."/>
            <person name="Wang H.Y."/>
            <person name="Lin C.I."/>
            <person name="Wu C.S."/>
            <person name="Ke H.M."/>
            <person name="Chang L.Y."/>
            <person name="Hsu C.Y."/>
            <person name="Yang H.T."/>
            <person name="Sudianto E."/>
            <person name="Hsu M.H."/>
            <person name="Wu K.P."/>
            <person name="Wang L.N."/>
            <person name="Leebens-Mack J.H."/>
            <person name="Tsai I.J."/>
        </authorList>
    </citation>
    <scope>NUCLEOTIDE SEQUENCE [LARGE SCALE GENOMIC DNA]</scope>
    <source>
        <strain evidence="4">cv. Chaw 1501</strain>
        <tissue evidence="3">Young leaves</tissue>
    </source>
</reference>
<sequence>MGNCCSSEEKHGGFWEVEDEEYEDDDVERLEGDRGAHRRLHGSCRFASMHTQQGKKGINQDAMTIWEDFNGEKDSIFCSVFDGHGPLGHKVACHVRDVLPSKLSQELRLLKPNYSDDEGEDYSDACDFDFNDDDDDSDDSQDNEDTRHVSLSSWKAHFGKVFHEMDEELNRSPINCVCSGATAVSILKQGDHLTIANLGDSRAILCTRDSKDQPLPIPLTVDLKPNLPTEAERIKRCRGRVFALDEEPDVYRIWLPDDDSPGLAMARAFGDFCLKDYGLIAIPQVSYRKITERDEFVVLATDGVWDVLSNEEVVKIVASAGKRSMAAELLVARAVRAWKHKYPTSKIDDCAAICLFLKAPLSSKKIAMEMQENNMKSQQPPVADISRITVSDPGSVRLETTKENELKEEWSALEGVSRVNSLLKLPRFSSVMSWRKRSKGLKDGEDEAG</sequence>
<dbReference type="OrthoDB" id="10264738at2759"/>
<dbReference type="STRING" id="337451.A0A3S3MM90"/>
<dbReference type="AlphaFoldDB" id="A0A3S3MM90"/>
<evidence type="ECO:0000256" key="1">
    <source>
        <dbReference type="SAM" id="MobiDB-lite"/>
    </source>
</evidence>
<organism evidence="3 4">
    <name type="scientific">Cinnamomum micranthum f. kanehirae</name>
    <dbReference type="NCBI Taxonomy" id="337451"/>
    <lineage>
        <taxon>Eukaryota</taxon>
        <taxon>Viridiplantae</taxon>
        <taxon>Streptophyta</taxon>
        <taxon>Embryophyta</taxon>
        <taxon>Tracheophyta</taxon>
        <taxon>Spermatophyta</taxon>
        <taxon>Magnoliopsida</taxon>
        <taxon>Magnoliidae</taxon>
        <taxon>Laurales</taxon>
        <taxon>Lauraceae</taxon>
        <taxon>Cinnamomum</taxon>
    </lineage>
</organism>
<dbReference type="SUPFAM" id="SSF81606">
    <property type="entry name" value="PP2C-like"/>
    <property type="match status" value="1"/>
</dbReference>
<dbReference type="CDD" id="cd00143">
    <property type="entry name" value="PP2Cc"/>
    <property type="match status" value="1"/>
</dbReference>
<dbReference type="InterPro" id="IPR036457">
    <property type="entry name" value="PPM-type-like_dom_sf"/>
</dbReference>